<feature type="domain" description="Ribosomal RNA small subunit methyltransferase E PUA-like" evidence="14">
    <location>
        <begin position="16"/>
        <end position="55"/>
    </location>
</feature>
<feature type="domain" description="Ribosomal RNA small subunit methyltransferase E methyltransferase" evidence="13">
    <location>
        <begin position="72"/>
        <end position="231"/>
    </location>
</feature>
<evidence type="ECO:0000259" key="14">
    <source>
        <dbReference type="Pfam" id="PF20260"/>
    </source>
</evidence>
<dbReference type="GO" id="GO:0005737">
    <property type="term" value="C:cytoplasm"/>
    <property type="evidence" value="ECO:0007669"/>
    <property type="project" value="UniProtKB-SubCell"/>
</dbReference>
<keyword evidence="6 12" id="KW-0698">rRNA processing</keyword>
<dbReference type="Proteomes" id="UP000824087">
    <property type="component" value="Unassembled WGS sequence"/>
</dbReference>
<keyword evidence="9 12" id="KW-0949">S-adenosyl-L-methionine</keyword>
<evidence type="ECO:0000256" key="8">
    <source>
        <dbReference type="ARBA" id="ARBA00022679"/>
    </source>
</evidence>
<dbReference type="InterPro" id="IPR029026">
    <property type="entry name" value="tRNA_m1G_MTases_N"/>
</dbReference>
<dbReference type="PIRSF" id="PIRSF015601">
    <property type="entry name" value="MTase_slr0722"/>
    <property type="match status" value="1"/>
</dbReference>
<reference evidence="15" key="2">
    <citation type="journal article" date="2021" name="PeerJ">
        <title>Extensive microbial diversity within the chicken gut microbiome revealed by metagenomics and culture.</title>
        <authorList>
            <person name="Gilroy R."/>
            <person name="Ravi A."/>
            <person name="Getino M."/>
            <person name="Pursley I."/>
            <person name="Horton D.L."/>
            <person name="Alikhan N.F."/>
            <person name="Baker D."/>
            <person name="Gharbi K."/>
            <person name="Hall N."/>
            <person name="Watson M."/>
            <person name="Adriaenssens E.M."/>
            <person name="Foster-Nyarko E."/>
            <person name="Jarju S."/>
            <person name="Secka A."/>
            <person name="Antonio M."/>
            <person name="Oren A."/>
            <person name="Chaudhuri R.R."/>
            <person name="La Ragione R."/>
            <person name="Hildebrand F."/>
            <person name="Pallen M.J."/>
        </authorList>
    </citation>
    <scope>NUCLEOTIDE SEQUENCE</scope>
    <source>
        <strain evidence="15">CHK197-8231</strain>
    </source>
</reference>
<evidence type="ECO:0000256" key="11">
    <source>
        <dbReference type="ARBA" id="ARBA00047944"/>
    </source>
</evidence>
<evidence type="ECO:0000259" key="13">
    <source>
        <dbReference type="Pfam" id="PF04452"/>
    </source>
</evidence>
<evidence type="ECO:0000256" key="3">
    <source>
        <dbReference type="ARBA" id="ARBA00012328"/>
    </source>
</evidence>
<dbReference type="EC" id="2.1.1.193" evidence="3 12"/>
<dbReference type="AlphaFoldDB" id="A0A9D1L2S6"/>
<dbReference type="PANTHER" id="PTHR30027">
    <property type="entry name" value="RIBOSOMAL RNA SMALL SUBUNIT METHYLTRANSFERASE E"/>
    <property type="match status" value="1"/>
</dbReference>
<dbReference type="InterPro" id="IPR015947">
    <property type="entry name" value="PUA-like_sf"/>
</dbReference>
<sequence>MQRYFAREKHETTFRLNEDDLYHITVVMRMKPGDEIEVVYNQSVYLCCIENVNKEVVVRMKKEYQQEKERIPHVIFCIPFLKEQKMDYILQKATELGVSEIVPTVLNRSIIKLDDAKFQKKKVRWQKICKEASEQSMRNMIPVIRDRMTLSEVALLDGVKIVCSTREKEKSLKKLLQTVGDCDTLVIVIGPEGGLEEEEENFLVDAGFSSVTLGNRILRVETVPLYVLSAINYNYME</sequence>
<reference evidence="15" key="1">
    <citation type="submission" date="2020-10" db="EMBL/GenBank/DDBJ databases">
        <authorList>
            <person name="Gilroy R."/>
        </authorList>
    </citation>
    <scope>NUCLEOTIDE SEQUENCE</scope>
    <source>
        <strain evidence="15">CHK197-8231</strain>
    </source>
</reference>
<gene>
    <name evidence="15" type="ORF">IAD49_04740</name>
</gene>
<dbReference type="SUPFAM" id="SSF88697">
    <property type="entry name" value="PUA domain-like"/>
    <property type="match status" value="1"/>
</dbReference>
<dbReference type="GO" id="GO:0070475">
    <property type="term" value="P:rRNA base methylation"/>
    <property type="evidence" value="ECO:0007669"/>
    <property type="project" value="TreeGrafter"/>
</dbReference>
<evidence type="ECO:0000313" key="15">
    <source>
        <dbReference type="EMBL" id="HIU22869.1"/>
    </source>
</evidence>
<accession>A0A9D1L2S6</accession>
<dbReference type="EMBL" id="DVML01000025">
    <property type="protein sequence ID" value="HIU22869.1"/>
    <property type="molecule type" value="Genomic_DNA"/>
</dbReference>
<dbReference type="SUPFAM" id="SSF75217">
    <property type="entry name" value="alpha/beta knot"/>
    <property type="match status" value="1"/>
</dbReference>
<evidence type="ECO:0000256" key="10">
    <source>
        <dbReference type="ARBA" id="ARBA00025699"/>
    </source>
</evidence>
<evidence type="ECO:0000256" key="7">
    <source>
        <dbReference type="ARBA" id="ARBA00022603"/>
    </source>
</evidence>
<dbReference type="Pfam" id="PF04452">
    <property type="entry name" value="Methyltrans_RNA"/>
    <property type="match status" value="1"/>
</dbReference>
<dbReference type="Gene3D" id="3.40.1280.10">
    <property type="match status" value="1"/>
</dbReference>
<keyword evidence="7 12" id="KW-0489">Methyltransferase</keyword>
<comment type="subcellular location">
    <subcellularLocation>
        <location evidence="1 12">Cytoplasm</location>
    </subcellularLocation>
</comment>
<dbReference type="InterPro" id="IPR046887">
    <property type="entry name" value="RsmE_PUA-like"/>
</dbReference>
<evidence type="ECO:0000256" key="5">
    <source>
        <dbReference type="ARBA" id="ARBA00022490"/>
    </source>
</evidence>
<comment type="similarity">
    <text evidence="2 12">Belongs to the RNA methyltransferase RsmE family.</text>
</comment>
<evidence type="ECO:0000256" key="12">
    <source>
        <dbReference type="PIRNR" id="PIRNR015601"/>
    </source>
</evidence>
<dbReference type="InterPro" id="IPR029028">
    <property type="entry name" value="Alpha/beta_knot_MTases"/>
</dbReference>
<dbReference type="InterPro" id="IPR046886">
    <property type="entry name" value="RsmE_MTase_dom"/>
</dbReference>
<keyword evidence="8 12" id="KW-0808">Transferase</keyword>
<evidence type="ECO:0000256" key="1">
    <source>
        <dbReference type="ARBA" id="ARBA00004496"/>
    </source>
</evidence>
<comment type="caution">
    <text evidence="15">The sequence shown here is derived from an EMBL/GenBank/DDBJ whole genome shotgun (WGS) entry which is preliminary data.</text>
</comment>
<protein>
    <recommendedName>
        <fullName evidence="4 12">Ribosomal RNA small subunit methyltransferase E</fullName>
        <ecNumber evidence="3 12">2.1.1.193</ecNumber>
    </recommendedName>
</protein>
<dbReference type="GO" id="GO:0070042">
    <property type="term" value="F:rRNA (uridine-N3-)-methyltransferase activity"/>
    <property type="evidence" value="ECO:0007669"/>
    <property type="project" value="TreeGrafter"/>
</dbReference>
<keyword evidence="5 12" id="KW-0963">Cytoplasm</keyword>
<proteinExistence type="inferred from homology"/>
<dbReference type="PANTHER" id="PTHR30027:SF3">
    <property type="entry name" value="16S RRNA (URACIL(1498)-N(3))-METHYLTRANSFERASE"/>
    <property type="match status" value="1"/>
</dbReference>
<comment type="function">
    <text evidence="10 12">Specifically methylates the N3 position of the uracil ring of uridine 1498 (m3U1498) in 16S rRNA. Acts on the fully assembled 30S ribosomal subunit.</text>
</comment>
<dbReference type="NCBIfam" id="TIGR00046">
    <property type="entry name" value="RsmE family RNA methyltransferase"/>
    <property type="match status" value="1"/>
</dbReference>
<name>A0A9D1L2S6_9BACT</name>
<dbReference type="CDD" id="cd18084">
    <property type="entry name" value="RsmE-like"/>
    <property type="match status" value="1"/>
</dbReference>
<evidence type="ECO:0000256" key="9">
    <source>
        <dbReference type="ARBA" id="ARBA00022691"/>
    </source>
</evidence>
<comment type="catalytic activity">
    <reaction evidence="11 12">
        <text>uridine(1498) in 16S rRNA + S-adenosyl-L-methionine = N(3)-methyluridine(1498) in 16S rRNA + S-adenosyl-L-homocysteine + H(+)</text>
        <dbReference type="Rhea" id="RHEA:42920"/>
        <dbReference type="Rhea" id="RHEA-COMP:10283"/>
        <dbReference type="Rhea" id="RHEA-COMP:10284"/>
        <dbReference type="ChEBI" id="CHEBI:15378"/>
        <dbReference type="ChEBI" id="CHEBI:57856"/>
        <dbReference type="ChEBI" id="CHEBI:59789"/>
        <dbReference type="ChEBI" id="CHEBI:65315"/>
        <dbReference type="ChEBI" id="CHEBI:74502"/>
        <dbReference type="EC" id="2.1.1.193"/>
    </reaction>
</comment>
<evidence type="ECO:0000256" key="2">
    <source>
        <dbReference type="ARBA" id="ARBA00005528"/>
    </source>
</evidence>
<evidence type="ECO:0000256" key="4">
    <source>
        <dbReference type="ARBA" id="ARBA00013673"/>
    </source>
</evidence>
<dbReference type="Pfam" id="PF20260">
    <property type="entry name" value="PUA_4"/>
    <property type="match status" value="1"/>
</dbReference>
<evidence type="ECO:0000256" key="6">
    <source>
        <dbReference type="ARBA" id="ARBA00022552"/>
    </source>
</evidence>
<dbReference type="InterPro" id="IPR006700">
    <property type="entry name" value="RsmE"/>
</dbReference>
<evidence type="ECO:0000313" key="16">
    <source>
        <dbReference type="Proteomes" id="UP000824087"/>
    </source>
</evidence>
<organism evidence="15 16">
    <name type="scientific">Candidatus Fimihabitans intestinipullorum</name>
    <dbReference type="NCBI Taxonomy" id="2840820"/>
    <lineage>
        <taxon>Bacteria</taxon>
        <taxon>Bacillati</taxon>
        <taxon>Mycoplasmatota</taxon>
        <taxon>Mycoplasmatota incertae sedis</taxon>
        <taxon>Candidatus Fimihabitans</taxon>
    </lineage>
</organism>